<dbReference type="GO" id="GO:0016787">
    <property type="term" value="F:hydrolase activity"/>
    <property type="evidence" value="ECO:0007669"/>
    <property type="project" value="UniProtKB-KW"/>
</dbReference>
<dbReference type="SUPFAM" id="SSF50891">
    <property type="entry name" value="Cyclophilin-like"/>
    <property type="match status" value="2"/>
</dbReference>
<evidence type="ECO:0000256" key="1">
    <source>
        <dbReference type="ARBA" id="ARBA00022741"/>
    </source>
</evidence>
<dbReference type="Pfam" id="PF02626">
    <property type="entry name" value="CT_A_B"/>
    <property type="match status" value="1"/>
</dbReference>
<evidence type="ECO:0000256" key="3">
    <source>
        <dbReference type="ARBA" id="ARBA00022840"/>
    </source>
</evidence>
<reference evidence="6 7" key="1">
    <citation type="journal article" date="2015" name="Stand. Genomic Sci.">
        <title>Genomic Encyclopedia of Bacterial and Archaeal Type Strains, Phase III: the genomes of soil and plant-associated and newly described type strains.</title>
        <authorList>
            <person name="Whitman W.B."/>
            <person name="Woyke T."/>
            <person name="Klenk H.P."/>
            <person name="Zhou Y."/>
            <person name="Lilburn T.G."/>
            <person name="Beck B.J."/>
            <person name="De Vos P."/>
            <person name="Vandamme P."/>
            <person name="Eisen J.A."/>
            <person name="Garrity G."/>
            <person name="Hugenholtz P."/>
            <person name="Kyrpides N.C."/>
        </authorList>
    </citation>
    <scope>NUCLEOTIDE SEQUENCE [LARGE SCALE GENOMIC DNA]</scope>
    <source>
        <strain evidence="6 7">VKM Ac-2538</strain>
    </source>
</reference>
<keyword evidence="3" id="KW-0067">ATP-binding</keyword>
<comment type="caution">
    <text evidence="6">The sequence shown here is derived from an EMBL/GenBank/DDBJ whole genome shotgun (WGS) entry which is preliminary data.</text>
</comment>
<dbReference type="Gene3D" id="3.30.1360.40">
    <property type="match status" value="1"/>
</dbReference>
<dbReference type="PANTHER" id="PTHR43309:SF3">
    <property type="entry name" value="5-OXOPROLINASE SUBUNIT C"/>
    <property type="match status" value="1"/>
</dbReference>
<keyword evidence="2 6" id="KW-0378">Hydrolase</keyword>
<gene>
    <name evidence="6" type="ORF">EV644_102505</name>
</gene>
<accession>A0ABY2BU79</accession>
<evidence type="ECO:0000313" key="6">
    <source>
        <dbReference type="EMBL" id="TCO29784.1"/>
    </source>
</evidence>
<dbReference type="Pfam" id="PF02682">
    <property type="entry name" value="CT_C_D"/>
    <property type="match status" value="1"/>
</dbReference>
<dbReference type="SMART" id="SM00797">
    <property type="entry name" value="AHS2"/>
    <property type="match status" value="1"/>
</dbReference>
<dbReference type="NCBIfam" id="TIGR00724">
    <property type="entry name" value="urea_amlyse_rel"/>
    <property type="match status" value="1"/>
</dbReference>
<proteinExistence type="predicted"/>
<evidence type="ECO:0000259" key="4">
    <source>
        <dbReference type="SMART" id="SM00796"/>
    </source>
</evidence>
<sequence length="652" mass="69197">MTVATITIVAPGAQTTVQDLAGRQGLWDVGVPPSGAADELSFALVNAAVGNPDGAAGLECVLTGPVLTTDEDRLVSVGGAATRATIGGRPLRPGRVVRLPAGIVLDVGPLDGPGMRGYVAIEGGLDVPRVLGSRSTFILGGFGGQEGRPLAAGDVLPLGRRENLLSPTPVELPALSDSWQVRVIPGPHGAPDHLTDEGVEAFFGTSWLVDHRSDRTGVRLVGPTPDWARTDGGEAGLHPSNVHDSAYPVGGIMLSGDTPVIVGKDGPSLGGFVVPAVVIEADRWMLGQLRPGDSVELVPVTMGAAAEAIQARRAWLADLRQEPVAVGAGMSGSERPKDLHQGGAGPTSPAYTIRCAGERHLLVEAGPAELDLTVRVWIHLLAQALRHDRPAGVVEIVEGVRSLLVAVDSSRLGLVELAERLAFLAAGLADPATVVLPAREVTLPIAFDHPEAHEAMRRYATSVRPDAPWCPDNVEFIRRVNDLGRRDEVFEIIQAATYLVVGLGDVYLGAPVAVPVDPRHRLVTTKYNPARTWTPQNAVGIGGIYLCVYGMEGPGGYQLVGRTVPVWRISRTDEQPWLLRQFDLIRFTPVSAEQLAHERVEIAAGRADLRVSPATFSIADIHRIEQEAPVDIATLRAKRRAAFEAERARWGA</sequence>
<keyword evidence="7" id="KW-1185">Reference proteome</keyword>
<keyword evidence="1" id="KW-0547">Nucleotide-binding</keyword>
<dbReference type="PANTHER" id="PTHR43309">
    <property type="entry name" value="5-OXOPROLINASE SUBUNIT C"/>
    <property type="match status" value="1"/>
</dbReference>
<feature type="domain" description="Carboxyltransferase" evidence="5">
    <location>
        <begin position="28"/>
        <end position="315"/>
    </location>
</feature>
<evidence type="ECO:0000256" key="2">
    <source>
        <dbReference type="ARBA" id="ARBA00022801"/>
    </source>
</evidence>
<dbReference type="InterPro" id="IPR003778">
    <property type="entry name" value="CT_A_B"/>
</dbReference>
<dbReference type="InterPro" id="IPR003833">
    <property type="entry name" value="CT_C_D"/>
</dbReference>
<dbReference type="InterPro" id="IPR052708">
    <property type="entry name" value="PxpC"/>
</dbReference>
<dbReference type="EMBL" id="SLWM01000002">
    <property type="protein sequence ID" value="TCO29784.1"/>
    <property type="molecule type" value="Genomic_DNA"/>
</dbReference>
<dbReference type="Proteomes" id="UP000295818">
    <property type="component" value="Unassembled WGS sequence"/>
</dbReference>
<name>A0ABY2BU79_9ACTN</name>
<organism evidence="6 7">
    <name type="scientific">Kribbella orskensis</name>
    <dbReference type="NCBI Taxonomy" id="2512216"/>
    <lineage>
        <taxon>Bacteria</taxon>
        <taxon>Bacillati</taxon>
        <taxon>Actinomycetota</taxon>
        <taxon>Actinomycetes</taxon>
        <taxon>Propionibacteriales</taxon>
        <taxon>Kribbellaceae</taxon>
        <taxon>Kribbella</taxon>
    </lineage>
</organism>
<dbReference type="SUPFAM" id="SSF160467">
    <property type="entry name" value="PH0987 N-terminal domain-like"/>
    <property type="match status" value="1"/>
</dbReference>
<protein>
    <submittedName>
        <fullName evidence="6">Allophanate hydrolase/urea carboxylase</fullName>
    </submittedName>
</protein>
<dbReference type="InterPro" id="IPR029000">
    <property type="entry name" value="Cyclophilin-like_dom_sf"/>
</dbReference>
<evidence type="ECO:0000313" key="7">
    <source>
        <dbReference type="Proteomes" id="UP000295818"/>
    </source>
</evidence>
<dbReference type="Gene3D" id="2.40.100.10">
    <property type="entry name" value="Cyclophilin-like"/>
    <property type="match status" value="2"/>
</dbReference>
<feature type="domain" description="Carboxyltransferase" evidence="4">
    <location>
        <begin position="351"/>
        <end position="579"/>
    </location>
</feature>
<evidence type="ECO:0000259" key="5">
    <source>
        <dbReference type="SMART" id="SM00797"/>
    </source>
</evidence>
<dbReference type="SMART" id="SM00796">
    <property type="entry name" value="AHS1"/>
    <property type="match status" value="1"/>
</dbReference>